<feature type="coiled-coil region" evidence="1">
    <location>
        <begin position="18"/>
        <end position="54"/>
    </location>
</feature>
<dbReference type="EMBL" id="OU015567">
    <property type="protein sequence ID" value="CAG5109671.1"/>
    <property type="molecule type" value="Genomic_DNA"/>
</dbReference>
<name>A0ABN7SY48_OIKDI</name>
<sequence length="1295" mass="140634">MKLFNALIVATLAGKGGKKKAEREAAKAAAKAAAEAAEAAAAAAAAAAAEAERLAFEPEDDHIYPGGIIQVDAYGDNEELEWTVLANDADFNSLTFQFTEMNIDWRKDGCDDYVKIQPYSELGEELTPAIFCGPNGQETPFMVMEDPIFPYQKGRGQKGWNFQWDTYGARAIVTFVSDDAGNGGSFTLKVNEVKRENPCRTRADCIHVGDEKHICDFNELTKEKVCTEVDCTNHRHCKDGSGPDGIVETCRDNKCGIVECTSRDHCGDQQVCENTACVDVECRSHSHCPRHADGRPQRCNATKCEPVECLGKSDCGDTGICDANVCTNHECLGHASCEDDFPGKCADGICKCEGRKCIVKECTKHAHCPDGGLCDNNPNNNPTFECYNEHPDGAKTCRSHAQCGAKAKCENKKCVAVECRTNGDCLGKTGANAWRCADESFPEEEQNKCYAVGCNKHDQCGSKSVCIDNECVPTECRTNADCDGNALCDRPDKADPTKNSCKPVDCVGHKACLTHSNADCQAGKCLCLQNQCKPQTCVTSAHCGAKERCHNNQCVEAQCSGHGHCAEAIPDGNGGFKPAKCFPNCETIKGRKYCLPECRAVECRVEADCDPSVPEICDKKTNTCKKVGCRGHSFCQDQELCQNNECVLQECTTNAHCDASNSEVCKDNKCEKVGCIGHAACGYKERCINHTCVPRECTDNSHCKGTGVFAKCDKIAGVCEPVECIGHTSCNRLSETGLGEDCTDGKCLCVKNECVKKQCRVNAHCGSRERCQANVCQAVDCTDHAHCGAQEVCKENVCIDVECRTREHCGDKQVCGGEDNGNKCKNVDCIGHADCENFGSEDESYICSKNSCVPVECRTNEDCGSNSLCQDNLCKSVDCDSHAVCESKYDDTYRCYKNTCVQEECRNNSHCNVDELCDRQSLTCKKVECRGHQMCQDNGVVGCEDGHCLCKSNECEVQECRTNAHCGVQERCQENRCVPVACTSHDHCLNSVIPGCADGKCRCEANECVAVACRTANHCDADTQICSGENPEEGEPNVCIDVECKSHTACGPQNNCIDFKCVSVQCTDESHCGPKELCRKSKCEEVECRSHAHCEGFFQDTGLDGYKCVKQQCVNVECTNNDMCGDDKLCDKATNTCYEPQCIGHQSCQSKGVPGCENGHCTCIGNNCIANQCRTNDHCGWPNQARLCRNLECVDVGCTTHDHCKNAAGGGPTSYCQGNECVHGSECLVTSDCPADEPYVCNSTTKKCDSVECNRNTDCLNDSAICVGTKCIEQECRTSVNCPAGQICVDNICIE</sequence>
<dbReference type="Proteomes" id="UP001158576">
    <property type="component" value="Chromosome 2"/>
</dbReference>
<accession>A0ABN7SY48</accession>
<protein>
    <submittedName>
        <fullName evidence="2">Oidioi.mRNA.OKI2018_I69.chr2.g4185.t1.cds</fullName>
    </submittedName>
</protein>
<evidence type="ECO:0000313" key="2">
    <source>
        <dbReference type="EMBL" id="CAG5109671.1"/>
    </source>
</evidence>
<proteinExistence type="predicted"/>
<organism evidence="2 3">
    <name type="scientific">Oikopleura dioica</name>
    <name type="common">Tunicate</name>
    <dbReference type="NCBI Taxonomy" id="34765"/>
    <lineage>
        <taxon>Eukaryota</taxon>
        <taxon>Metazoa</taxon>
        <taxon>Chordata</taxon>
        <taxon>Tunicata</taxon>
        <taxon>Appendicularia</taxon>
        <taxon>Copelata</taxon>
        <taxon>Oikopleuridae</taxon>
        <taxon>Oikopleura</taxon>
    </lineage>
</organism>
<keyword evidence="1" id="KW-0175">Coiled coil</keyword>
<reference evidence="2 3" key="1">
    <citation type="submission" date="2021-04" db="EMBL/GenBank/DDBJ databases">
        <authorList>
            <person name="Bliznina A."/>
        </authorList>
    </citation>
    <scope>NUCLEOTIDE SEQUENCE [LARGE SCALE GENOMIC DNA]</scope>
</reference>
<evidence type="ECO:0000256" key="1">
    <source>
        <dbReference type="SAM" id="Coils"/>
    </source>
</evidence>
<gene>
    <name evidence="2" type="ORF">OKIOD_LOCUS12950</name>
</gene>
<evidence type="ECO:0000313" key="3">
    <source>
        <dbReference type="Proteomes" id="UP001158576"/>
    </source>
</evidence>
<keyword evidence="3" id="KW-1185">Reference proteome</keyword>